<evidence type="ECO:0000313" key="2">
    <source>
        <dbReference type="Proteomes" id="UP000827716"/>
    </source>
</evidence>
<sequence length="302" mass="32375">MAEVEGETPVMVSLALAPSPEATTCGWPVVYADCGGACDIYDRWAEGEREAAQAWFEAQAIDLLWNWTGRIYGVCETTVRPCREGCQGADPSATFWGRGPRFDPSFPRQGSGGVSTGGWTPVLIRGEWKNIGCGCLSACRCEIDGAHALSLPGPVQAVTQVRVDGEIVPPSAYRVDNQRLLVRIDGGTWPACQDMLAEPTEPGTFEIVYDRGVVVPVGGMIAAGRLACELAAAACDSDECALPERLQTVTRQGVTVGVSLTGEAWHDTGIWSIDSWVSSIVKRPVGVFSVRSPDYRPSPRGR</sequence>
<gene>
    <name evidence="1" type="primary">27</name>
    <name evidence="1" type="ORF">SEA_KOZIE_27</name>
</gene>
<dbReference type="RefSeq" id="YP_010750755.1">
    <property type="nucleotide sequence ID" value="NC_073362.1"/>
</dbReference>
<keyword evidence="2" id="KW-1185">Reference proteome</keyword>
<name>A0AAE8Y871_9CAUD</name>
<dbReference type="EMBL" id="OK040792">
    <property type="protein sequence ID" value="UDL16223.1"/>
    <property type="molecule type" value="Genomic_DNA"/>
</dbReference>
<proteinExistence type="predicted"/>
<evidence type="ECO:0000313" key="1">
    <source>
        <dbReference type="EMBL" id="UDL16223.1"/>
    </source>
</evidence>
<dbReference type="KEGG" id="vg:80004410"/>
<reference evidence="1" key="1">
    <citation type="submission" date="2021-09" db="EMBL/GenBank/DDBJ databases">
        <authorList>
            <person name="Colton S."/>
            <person name="McKinney A."/>
            <person name="Ashley L."/>
            <person name="Annie C."/>
            <person name="Elissa F."/>
            <person name="Lindsey D."/>
            <person name="Brady H."/>
            <person name="Batt M.A."/>
            <person name="Denae B."/>
            <person name="Molloy S.D."/>
            <person name="Garlena R.A."/>
            <person name="Russell D.A."/>
            <person name="Jacobs-Sera D."/>
            <person name="Hatfull G.F."/>
        </authorList>
    </citation>
    <scope>NUCLEOTIDE SEQUENCE</scope>
</reference>
<dbReference type="GeneID" id="80004410"/>
<organism evidence="1 2">
    <name type="scientific">Microbacterium phage Kozie</name>
    <dbReference type="NCBI Taxonomy" id="2885981"/>
    <lineage>
        <taxon>Viruses</taxon>
        <taxon>Duplodnaviria</taxon>
        <taxon>Heunggongvirae</taxon>
        <taxon>Uroviricota</taxon>
        <taxon>Caudoviricetes</taxon>
        <taxon>Kutznervirinae</taxon>
        <taxon>Kozievirus</taxon>
        <taxon>Kozievirus kozie</taxon>
    </lineage>
</organism>
<protein>
    <submittedName>
        <fullName evidence="1">Head-to-tail adaptor</fullName>
    </submittedName>
</protein>
<accession>A0AAE8Y871</accession>
<dbReference type="Proteomes" id="UP000827716">
    <property type="component" value="Segment"/>
</dbReference>